<name>A0AAD8XH53_GLOAC</name>
<reference evidence="1" key="1">
    <citation type="submission" date="2021-12" db="EMBL/GenBank/DDBJ databases">
        <title>Comparative genomics, transcriptomics and evolutionary studies reveal genomic signatures of adaptation to plant cell wall in hemibiotrophic fungi.</title>
        <authorList>
            <consortium name="DOE Joint Genome Institute"/>
            <person name="Baroncelli R."/>
            <person name="Diaz J.F."/>
            <person name="Benocci T."/>
            <person name="Peng M."/>
            <person name="Battaglia E."/>
            <person name="Haridas S."/>
            <person name="Andreopoulos W."/>
            <person name="Labutti K."/>
            <person name="Pangilinan J."/>
            <person name="Floch G.L."/>
            <person name="Makela M.R."/>
            <person name="Henrissat B."/>
            <person name="Grigoriev I.V."/>
            <person name="Crouch J.A."/>
            <person name="De Vries R.P."/>
            <person name="Sukno S.A."/>
            <person name="Thon M.R."/>
        </authorList>
    </citation>
    <scope>NUCLEOTIDE SEQUENCE</scope>
    <source>
        <strain evidence="1">CBS 112980</strain>
    </source>
</reference>
<accession>A0AAD8XH53</accession>
<keyword evidence="2" id="KW-1185">Reference proteome</keyword>
<gene>
    <name evidence="1" type="ORF">BDZ83DRAFT_189080</name>
</gene>
<organism evidence="1 2">
    <name type="scientific">Glomerella acutata</name>
    <name type="common">Colletotrichum acutatum</name>
    <dbReference type="NCBI Taxonomy" id="27357"/>
    <lineage>
        <taxon>Eukaryota</taxon>
        <taxon>Fungi</taxon>
        <taxon>Dikarya</taxon>
        <taxon>Ascomycota</taxon>
        <taxon>Pezizomycotina</taxon>
        <taxon>Sordariomycetes</taxon>
        <taxon>Hypocreomycetidae</taxon>
        <taxon>Glomerellales</taxon>
        <taxon>Glomerellaceae</taxon>
        <taxon>Colletotrichum</taxon>
        <taxon>Colletotrichum acutatum species complex</taxon>
    </lineage>
</organism>
<dbReference type="GeneID" id="85385481"/>
<sequence>MVRSFATFFFHPIPCVIQTQGPCRTKSTSSTTVPSQLGLHKLRQTCIKKSRLYCKFVMESLLHQTCCSHLDISFVQSLGLASQSRLAYRVPLIRETREICKHQHGAPNRCLASVFWNMQPSLWLGY</sequence>
<comment type="caution">
    <text evidence="1">The sequence shown here is derived from an EMBL/GenBank/DDBJ whole genome shotgun (WGS) entry which is preliminary data.</text>
</comment>
<dbReference type="AlphaFoldDB" id="A0AAD8XH53"/>
<dbReference type="RefSeq" id="XP_060367839.1">
    <property type="nucleotide sequence ID" value="XM_060501582.1"/>
</dbReference>
<evidence type="ECO:0000313" key="2">
    <source>
        <dbReference type="Proteomes" id="UP001244207"/>
    </source>
</evidence>
<protein>
    <submittedName>
        <fullName evidence="1">Uncharacterized protein</fullName>
    </submittedName>
</protein>
<dbReference type="EMBL" id="JAHMHS010000022">
    <property type="protein sequence ID" value="KAK1727784.1"/>
    <property type="molecule type" value="Genomic_DNA"/>
</dbReference>
<dbReference type="Proteomes" id="UP001244207">
    <property type="component" value="Unassembled WGS sequence"/>
</dbReference>
<proteinExistence type="predicted"/>
<evidence type="ECO:0000313" key="1">
    <source>
        <dbReference type="EMBL" id="KAK1727784.1"/>
    </source>
</evidence>